<sequence>MALGLLPLVLLTLSIFIYLVSKMSWKMGALLNFLAGLFTILYVFTLKVGTFEKLDLFGLNIQFEWTNVSFYFSFVSLLVIVSVMLFSTKWLETQKYRASYNMFLLMVTAGSLGVFMAADLITLYVFWEIAVLSSLLIVPMEKKEARKAVVVYAVMSAVGTYAFLYGTFLAYQRYGTLNIHGIAQGMLNDTSIGFKMAVFLLLSAAGIAKSGIFPLHIWLRETHGLAPNAFSSVLSGQFIKLGNYIFLLVLSVIPSLKVFSEVTVYSGIPLPNYILIALGNVSIVIGTLMAIKQDDMKMLMAYSSVANGGYILIGIGTMDPLGFEGGMFHIFNHAVASAVIFMAFAAVIYRTKTQKISEMGGLIHKMPVTFLVYLFSIISLAGIPPMSGFISKWMIYQALVRKGMFITAFLAFFGSIGSFLYVFRPLAGVFLGQLPRKYRDVKEAPAVMLTPMVLLVLISFFLGVWPFPILQAIEKIRVDLDVAPSFKISDPENWLVKGFAGSWNPVLVFGLFLVGFIVAYILYSLFPRPKKVDLLAPHREEGTPINIYTGGEFIYNPDLYHYNTKFYAGFERMYEKHPSWEKLLKMFGKLFHDAGEWIHSWFFEPSSSAYTFWVVVTLLLVFWVRW</sequence>
<evidence type="ECO:0000313" key="10">
    <source>
        <dbReference type="EMBL" id="AAD36287.1"/>
    </source>
</evidence>
<evidence type="ECO:0000256" key="2">
    <source>
        <dbReference type="ARBA" id="ARBA00022475"/>
    </source>
</evidence>
<feature type="transmembrane region" description="Helical" evidence="8">
    <location>
        <begin position="229"/>
        <end position="253"/>
    </location>
</feature>
<dbReference type="EnsemblBacteria" id="AAD36287">
    <property type="protein sequence ID" value="AAD36287"/>
    <property type="gene ID" value="TM_1212"/>
</dbReference>
<dbReference type="GO" id="GO:0009326">
    <property type="term" value="C:formate dehydrogenase complex"/>
    <property type="evidence" value="ECO:0000318"/>
    <property type="project" value="GO_Central"/>
</dbReference>
<evidence type="ECO:0000256" key="1">
    <source>
        <dbReference type="ARBA" id="ARBA00004651"/>
    </source>
</evidence>
<feature type="domain" description="NADH:quinone oxidoreductase/Mrp antiporter transmembrane" evidence="9">
    <location>
        <begin position="117"/>
        <end position="415"/>
    </location>
</feature>
<dbReference type="InParanoid" id="Q9X0T9"/>
<dbReference type="KEGG" id="tma:TM1212"/>
<feature type="transmembrane region" description="Helical" evidence="8">
    <location>
        <begin position="98"/>
        <end position="115"/>
    </location>
</feature>
<evidence type="ECO:0000256" key="8">
    <source>
        <dbReference type="SAM" id="Phobius"/>
    </source>
</evidence>
<feature type="transmembrane region" description="Helical" evidence="8">
    <location>
        <begin position="403"/>
        <end position="423"/>
    </location>
</feature>
<dbReference type="AlphaFoldDB" id="Q9X0T9"/>
<dbReference type="GO" id="GO:0019645">
    <property type="term" value="P:anaerobic electron transport chain"/>
    <property type="evidence" value="ECO:0000318"/>
    <property type="project" value="GO_Central"/>
</dbReference>
<evidence type="ECO:0000256" key="6">
    <source>
        <dbReference type="ARBA" id="ARBA00023136"/>
    </source>
</evidence>
<keyword evidence="3 7" id="KW-0812">Transmembrane</keyword>
<feature type="transmembrane region" description="Helical" evidence="8">
    <location>
        <begin position="444"/>
        <end position="465"/>
    </location>
</feature>
<dbReference type="GO" id="GO:0005886">
    <property type="term" value="C:plasma membrane"/>
    <property type="evidence" value="ECO:0007669"/>
    <property type="project" value="UniProtKB-SubCell"/>
</dbReference>
<keyword evidence="11" id="KW-1185">Reference proteome</keyword>
<feature type="transmembrane region" description="Helical" evidence="8">
    <location>
        <begin position="273"/>
        <end position="291"/>
    </location>
</feature>
<feature type="transmembrane region" description="Helical" evidence="8">
    <location>
        <begin position="6"/>
        <end position="21"/>
    </location>
</feature>
<feature type="transmembrane region" description="Helical" evidence="8">
    <location>
        <begin position="298"/>
        <end position="318"/>
    </location>
</feature>
<feature type="transmembrane region" description="Helical" evidence="8">
    <location>
        <begin position="330"/>
        <end position="349"/>
    </location>
</feature>
<feature type="transmembrane region" description="Helical" evidence="8">
    <location>
        <begin position="607"/>
        <end position="624"/>
    </location>
</feature>
<feature type="transmembrane region" description="Helical" evidence="8">
    <location>
        <begin position="150"/>
        <end position="172"/>
    </location>
</feature>
<dbReference type="EMBL" id="AE000512">
    <property type="protein sequence ID" value="AAD36287.1"/>
    <property type="molecule type" value="Genomic_DNA"/>
</dbReference>
<dbReference type="PANTHER" id="PTHR42682">
    <property type="entry name" value="HYDROGENASE-4 COMPONENT F"/>
    <property type="match status" value="1"/>
</dbReference>
<feature type="transmembrane region" description="Helical" evidence="8">
    <location>
        <begin position="68"/>
        <end position="86"/>
    </location>
</feature>
<feature type="transmembrane region" description="Helical" evidence="8">
    <location>
        <begin position="192"/>
        <end position="217"/>
    </location>
</feature>
<name>Q9X0T9_THEMA</name>
<reference evidence="10 11" key="1">
    <citation type="journal article" date="1999" name="Nature">
        <title>Evidence for lateral gene transfer between Archaea and Bacteria from genome sequence of Thermotoga maritima.</title>
        <authorList>
            <person name="Nelson K.E."/>
            <person name="Clayton R.A."/>
            <person name="Gill S.R."/>
            <person name="Gwinn M.L."/>
            <person name="Dodson R.J."/>
            <person name="Haft D.H."/>
            <person name="Hickey E.K."/>
            <person name="Peterson J.D."/>
            <person name="Nelson W.C."/>
            <person name="Ketchum K.A."/>
            <person name="McDonald L."/>
            <person name="Utterback T.R."/>
            <person name="Malek J.A."/>
            <person name="Linher K.D."/>
            <person name="Garrett M.M."/>
            <person name="Stewart A.M."/>
            <person name="Cotton M.D."/>
            <person name="Pratt M.S."/>
            <person name="Phillips C.A."/>
            <person name="Richardson D."/>
            <person name="Heidelberg J."/>
            <person name="Sutton G.G."/>
            <person name="Fleischmann R.D."/>
            <person name="White O."/>
            <person name="Salzberg S.L."/>
            <person name="Smith H.O."/>
            <person name="Venter J.C."/>
            <person name="Fraser C.M."/>
        </authorList>
    </citation>
    <scope>NUCLEOTIDE SEQUENCE [LARGE SCALE GENOMIC DNA]</scope>
    <source>
        <strain evidence="11">ATCC 43589 / DSM 3109 / JCM 10099 / NBRC 100826 / MSB8</strain>
    </source>
</reference>
<dbReference type="OrthoDB" id="9807568at2"/>
<dbReference type="PANTHER" id="PTHR42682:SF3">
    <property type="entry name" value="FORMATE HYDROGENLYASE SUBUNIT 3-RELATED"/>
    <property type="match status" value="1"/>
</dbReference>
<feature type="transmembrane region" description="Helical" evidence="8">
    <location>
        <begin position="28"/>
        <end position="48"/>
    </location>
</feature>
<dbReference type="PATRIC" id="fig|243274.17.peg.1217"/>
<comment type="subcellular location">
    <subcellularLocation>
        <location evidence="1">Cell membrane</location>
        <topology evidence="1">Multi-pass membrane protein</topology>
    </subcellularLocation>
    <subcellularLocation>
        <location evidence="7">Membrane</location>
        <topology evidence="7">Multi-pass membrane protein</topology>
    </subcellularLocation>
</comment>
<dbReference type="KEGG" id="tmi:THEMA_08270"/>
<dbReference type="KEGG" id="tmw:THMA_1238"/>
<dbReference type="PIR" id="B72281">
    <property type="entry name" value="B72281"/>
</dbReference>
<evidence type="ECO:0000256" key="7">
    <source>
        <dbReference type="RuleBase" id="RU000320"/>
    </source>
</evidence>
<accession>G4FED4</accession>
<keyword evidence="6 8" id="KW-0472">Membrane</keyword>
<dbReference type="GO" id="GO:0015944">
    <property type="term" value="P:formate oxidation"/>
    <property type="evidence" value="ECO:0000318"/>
    <property type="project" value="GO_Central"/>
</dbReference>
<evidence type="ECO:0000256" key="5">
    <source>
        <dbReference type="ARBA" id="ARBA00023002"/>
    </source>
</evidence>
<feature type="transmembrane region" description="Helical" evidence="8">
    <location>
        <begin position="370"/>
        <end position="391"/>
    </location>
</feature>
<gene>
    <name evidence="10" type="ordered locus">TM_1212</name>
</gene>
<feature type="transmembrane region" description="Helical" evidence="8">
    <location>
        <begin position="506"/>
        <end position="526"/>
    </location>
</feature>
<dbReference type="KEGG" id="tmm:Tmari_1219"/>
<keyword evidence="5" id="KW-0560">Oxidoreductase</keyword>
<dbReference type="PaxDb" id="243274-THEMA_08270"/>
<accession>Q9X0T9</accession>
<dbReference type="Pfam" id="PF00361">
    <property type="entry name" value="Proton_antipo_M"/>
    <property type="match status" value="1"/>
</dbReference>
<evidence type="ECO:0000256" key="3">
    <source>
        <dbReference type="ARBA" id="ARBA00022692"/>
    </source>
</evidence>
<proteinExistence type="predicted"/>
<evidence type="ECO:0000259" key="9">
    <source>
        <dbReference type="Pfam" id="PF00361"/>
    </source>
</evidence>
<evidence type="ECO:0000313" key="11">
    <source>
        <dbReference type="Proteomes" id="UP000008183"/>
    </source>
</evidence>
<dbReference type="RefSeq" id="WP_004080094.1">
    <property type="nucleotide sequence ID" value="NC_000853.1"/>
</dbReference>
<dbReference type="GO" id="GO:0016491">
    <property type="term" value="F:oxidoreductase activity"/>
    <property type="evidence" value="ECO:0007669"/>
    <property type="project" value="UniProtKB-KW"/>
</dbReference>
<feature type="transmembrane region" description="Helical" evidence="8">
    <location>
        <begin position="121"/>
        <end position="138"/>
    </location>
</feature>
<evidence type="ECO:0000256" key="4">
    <source>
        <dbReference type="ARBA" id="ARBA00022989"/>
    </source>
</evidence>
<keyword evidence="4 8" id="KW-1133">Transmembrane helix</keyword>
<protein>
    <submittedName>
        <fullName evidence="10">NADH dehydrogenase, putative</fullName>
    </submittedName>
</protein>
<keyword evidence="2" id="KW-1003">Cell membrane</keyword>
<dbReference type="InterPro" id="IPR001750">
    <property type="entry name" value="ND/Mrp_TM"/>
</dbReference>
<dbReference type="Proteomes" id="UP000008183">
    <property type="component" value="Chromosome"/>
</dbReference>
<dbReference type="InterPro" id="IPR052175">
    <property type="entry name" value="ComplexI-like_HydComp"/>
</dbReference>
<dbReference type="NCBIfam" id="NF006419">
    <property type="entry name" value="PRK08668.1"/>
    <property type="match status" value="1"/>
</dbReference>
<organism evidence="10 11">
    <name type="scientific">Thermotoga maritima (strain ATCC 43589 / DSM 3109 / JCM 10099 / NBRC 100826 / MSB8)</name>
    <dbReference type="NCBI Taxonomy" id="243274"/>
    <lineage>
        <taxon>Bacteria</taxon>
        <taxon>Thermotogati</taxon>
        <taxon>Thermotogota</taxon>
        <taxon>Thermotogae</taxon>
        <taxon>Thermotogales</taxon>
        <taxon>Thermotogaceae</taxon>
        <taxon>Thermotoga</taxon>
    </lineage>
</organism>